<protein>
    <recommendedName>
        <fullName evidence="4">PH domain-containing protein</fullName>
    </recommendedName>
</protein>
<organism evidence="2 3">
    <name type="scientific">Undibacterium umbellatum</name>
    <dbReference type="NCBI Taxonomy" id="2762300"/>
    <lineage>
        <taxon>Bacteria</taxon>
        <taxon>Pseudomonadati</taxon>
        <taxon>Pseudomonadota</taxon>
        <taxon>Betaproteobacteria</taxon>
        <taxon>Burkholderiales</taxon>
        <taxon>Oxalobacteraceae</taxon>
        <taxon>Undibacterium</taxon>
    </lineage>
</organism>
<feature type="transmembrane region" description="Helical" evidence="1">
    <location>
        <begin position="12"/>
        <end position="32"/>
    </location>
</feature>
<evidence type="ECO:0000313" key="3">
    <source>
        <dbReference type="Proteomes" id="UP000646911"/>
    </source>
</evidence>
<dbReference type="Proteomes" id="UP000646911">
    <property type="component" value="Unassembled WGS sequence"/>
</dbReference>
<gene>
    <name evidence="2" type="ORF">H8L47_17585</name>
</gene>
<evidence type="ECO:0000256" key="1">
    <source>
        <dbReference type="SAM" id="Phobius"/>
    </source>
</evidence>
<keyword evidence="1" id="KW-0812">Transmembrane</keyword>
<keyword evidence="1" id="KW-1133">Transmembrane helix</keyword>
<sequence>MEHPVYIEKQWFKFLWIFMPLVTIFSFGAQFFGGVPLASWVALLILTVNTLVLVFLGSLTIRIDATHLSWSFGWLGWPAWKFALTDIQTGEVVRTRFIDGWGIKSSAQGMLYNVHGYGAIRLTLRNGQTLRLGSQEPQRLLSYITPRLNAR</sequence>
<name>A0ABR6ZCL9_9BURK</name>
<dbReference type="EMBL" id="JACOFX010000010">
    <property type="protein sequence ID" value="MBC3909374.1"/>
    <property type="molecule type" value="Genomic_DNA"/>
</dbReference>
<comment type="caution">
    <text evidence="2">The sequence shown here is derived from an EMBL/GenBank/DDBJ whole genome shotgun (WGS) entry which is preliminary data.</text>
</comment>
<keyword evidence="1" id="KW-0472">Membrane</keyword>
<feature type="transmembrane region" description="Helical" evidence="1">
    <location>
        <begin position="38"/>
        <end position="61"/>
    </location>
</feature>
<evidence type="ECO:0008006" key="4">
    <source>
        <dbReference type="Google" id="ProtNLM"/>
    </source>
</evidence>
<dbReference type="RefSeq" id="WP_186954909.1">
    <property type="nucleotide sequence ID" value="NZ_JACOFX010000010.1"/>
</dbReference>
<keyword evidence="3" id="KW-1185">Reference proteome</keyword>
<accession>A0ABR6ZCL9</accession>
<evidence type="ECO:0000313" key="2">
    <source>
        <dbReference type="EMBL" id="MBC3909374.1"/>
    </source>
</evidence>
<reference evidence="2 3" key="1">
    <citation type="submission" date="2020-08" db="EMBL/GenBank/DDBJ databases">
        <title>Novel species isolated from subtropical streams in China.</title>
        <authorList>
            <person name="Lu H."/>
        </authorList>
    </citation>
    <scope>NUCLEOTIDE SEQUENCE [LARGE SCALE GENOMIC DNA]</scope>
    <source>
        <strain evidence="2 3">NL8W</strain>
    </source>
</reference>
<proteinExistence type="predicted"/>